<reference evidence="2 3" key="1">
    <citation type="submission" date="2020-08" db="EMBL/GenBank/DDBJ databases">
        <title>Genomic Encyclopedia of Type Strains, Phase IV (KMG-IV): sequencing the most valuable type-strain genomes for metagenomic binning, comparative biology and taxonomic classification.</title>
        <authorList>
            <person name="Goeker M."/>
        </authorList>
    </citation>
    <scope>NUCLEOTIDE SEQUENCE [LARGE SCALE GENOMIC DNA]</scope>
    <source>
        <strain evidence="2 3">DSM 23240</strain>
    </source>
</reference>
<dbReference type="InterPro" id="IPR002731">
    <property type="entry name" value="ATPase_BadF"/>
</dbReference>
<dbReference type="Proteomes" id="UP000571084">
    <property type="component" value="Unassembled WGS sequence"/>
</dbReference>
<organism evidence="2 3">
    <name type="scientific">Glaciimonas immobilis</name>
    <dbReference type="NCBI Taxonomy" id="728004"/>
    <lineage>
        <taxon>Bacteria</taxon>
        <taxon>Pseudomonadati</taxon>
        <taxon>Pseudomonadota</taxon>
        <taxon>Betaproteobacteria</taxon>
        <taxon>Burkholderiales</taxon>
        <taxon>Oxalobacteraceae</taxon>
        <taxon>Glaciimonas</taxon>
    </lineage>
</organism>
<dbReference type="EC" id="2.7.1.8" evidence="2"/>
<dbReference type="EMBL" id="JACHHQ010000001">
    <property type="protein sequence ID" value="MBB5198747.1"/>
    <property type="molecule type" value="Genomic_DNA"/>
</dbReference>
<gene>
    <name evidence="2" type="ORF">HNR39_000557</name>
</gene>
<accession>A0A840RKJ8</accession>
<dbReference type="InterPro" id="IPR052519">
    <property type="entry name" value="Euk-type_GlcNAc_Kinase"/>
</dbReference>
<feature type="domain" description="ATPase BadF/BadG/BcrA/BcrD type" evidence="1">
    <location>
        <begin position="9"/>
        <end position="264"/>
    </location>
</feature>
<sequence length="298" mass="30645">MNTAYDYLVGIDGGGTKTHIRIEHPDGTIISEAFAGPSALMHGRRAAWEAIASAVDAGFHNAGLQAPSYDRIAAGCGLSGVNVPAWAAEFTALNPGLGSIVVASDAITTLFGAHRGRPGAVIAIGTGSIGAVLRADGTQHIIGGWGFPSGDEASGAWLGILAINYVQQVLDGRAPDCPLVADVIAHCSSGETDKGSHDSVLGWLARANQSMYAQLAPLIIEHAATDAVAKNMLKKAGIETAKMALALDPSEQLPLALCGGLANAMSGYLPKILRQRVVPPHADSAAGGLLMLRQHLQP</sequence>
<dbReference type="Gene3D" id="3.30.420.40">
    <property type="match status" value="2"/>
</dbReference>
<keyword evidence="3" id="KW-1185">Reference proteome</keyword>
<proteinExistence type="predicted"/>
<dbReference type="GO" id="GO:0047931">
    <property type="term" value="F:glucosamine kinase activity"/>
    <property type="evidence" value="ECO:0007669"/>
    <property type="project" value="UniProtKB-EC"/>
</dbReference>
<protein>
    <submittedName>
        <fullName evidence="2">Glucosamine kinase</fullName>
        <ecNumber evidence="2">2.7.1.8</ecNumber>
    </submittedName>
</protein>
<keyword evidence="2" id="KW-0808">Transferase</keyword>
<comment type="caution">
    <text evidence="2">The sequence shown here is derived from an EMBL/GenBank/DDBJ whole genome shotgun (WGS) entry which is preliminary data.</text>
</comment>
<dbReference type="Pfam" id="PF01869">
    <property type="entry name" value="BcrAD_BadFG"/>
    <property type="match status" value="1"/>
</dbReference>
<keyword evidence="2" id="KW-0418">Kinase</keyword>
<dbReference type="SUPFAM" id="SSF53067">
    <property type="entry name" value="Actin-like ATPase domain"/>
    <property type="match status" value="2"/>
</dbReference>
<evidence type="ECO:0000313" key="3">
    <source>
        <dbReference type="Proteomes" id="UP000571084"/>
    </source>
</evidence>
<dbReference type="AlphaFoldDB" id="A0A840RKJ8"/>
<dbReference type="RefSeq" id="WP_168052918.1">
    <property type="nucleotide sequence ID" value="NZ_JAAOZT010000002.1"/>
</dbReference>
<dbReference type="PANTHER" id="PTHR43190">
    <property type="entry name" value="N-ACETYL-D-GLUCOSAMINE KINASE"/>
    <property type="match status" value="1"/>
</dbReference>
<dbReference type="PANTHER" id="PTHR43190:SF3">
    <property type="entry name" value="N-ACETYL-D-GLUCOSAMINE KINASE"/>
    <property type="match status" value="1"/>
</dbReference>
<name>A0A840RKJ8_9BURK</name>
<dbReference type="InterPro" id="IPR043129">
    <property type="entry name" value="ATPase_NBD"/>
</dbReference>
<evidence type="ECO:0000313" key="2">
    <source>
        <dbReference type="EMBL" id="MBB5198747.1"/>
    </source>
</evidence>
<dbReference type="CDD" id="cd24082">
    <property type="entry name" value="ASKHA_NBD_GspK-like"/>
    <property type="match status" value="1"/>
</dbReference>
<evidence type="ECO:0000259" key="1">
    <source>
        <dbReference type="Pfam" id="PF01869"/>
    </source>
</evidence>